<dbReference type="Pfam" id="PF02384">
    <property type="entry name" value="N6_Mtase"/>
    <property type="match status" value="1"/>
</dbReference>
<dbReference type="Pfam" id="PF13156">
    <property type="entry name" value="Mrr_cat_2"/>
    <property type="match status" value="1"/>
</dbReference>
<dbReference type="Pfam" id="PF22240">
    <property type="entry name" value="ISP_coupler"/>
    <property type="match status" value="1"/>
</dbReference>
<dbReference type="PROSITE" id="PS00092">
    <property type="entry name" value="N6_MTASE"/>
    <property type="match status" value="1"/>
</dbReference>
<dbReference type="InterPro" id="IPR002052">
    <property type="entry name" value="DNA_methylase_N6_adenine_CS"/>
</dbReference>
<dbReference type="PROSITE" id="PS51192">
    <property type="entry name" value="HELICASE_ATP_BIND_1"/>
    <property type="match status" value="1"/>
</dbReference>
<dbReference type="SMART" id="SM00487">
    <property type="entry name" value="DEXDc"/>
    <property type="match status" value="1"/>
</dbReference>
<evidence type="ECO:0000313" key="6">
    <source>
        <dbReference type="Proteomes" id="UP000325636"/>
    </source>
</evidence>
<dbReference type="InterPro" id="IPR029063">
    <property type="entry name" value="SAM-dependent_MTases_sf"/>
</dbReference>
<sequence>MGDKFERLVLAYLKNDPMYKDRFRNVWLWMEWPKRNNKPDTGIDLIAEEEATGDIWAVQCKFYDPYHTLEKQDIDSFFTASGKSPFTKRMIVSTTDRWSKNAEDAILNQNPPVTRLRVEDLADSPIDWNQFSLKRPQKVNLRPKKQLRPHQIDALNKVMAGFETSDRGKLIMACGTGKTFTALKIAEQFASQNGQILFLVPSISLLSQTLREWTAEATVSLHSVAVCSDTKAGKRKAEQSDTDDIHAYDLALPPTTEAKTIAARVQLLASKRDLTVIFSTYQSIQAIADAQKLGLSEFDLIICDEAHRTTGVTLSGDDESYFQKVHDQKFILGKKRLYMTATPKLYGETAKVKAQENDAVICSMDDQGYYGPEFYRLGFYQAVSSGLLTDYKVMVLAVDEKYVSATFQRQLADSNNELNLKDAVKIIGCWNGLSKRMASDADGQAISEDLAPMRRAVAFSRSIKESERIKSLFSEIIDEYRRTHPDEDILHCEVDHVDGTHNTLERHRKLDWLKEDTEANICRILSNARCLSEGIDVPSLDAVIFLTPRNSIVDVVQSVGRVMRKAEGKKYGYIILPIGIPADMTPEEALKDNDKYKVVWQVLQALRAHDDRFNAIVNQIELNKARPPEINVIGVGGRSKDSNSVSGNTSPKVTQLNINFPNLEEWKDAIFAKIVLKCGDRRYWEDWAKDVATIAEGHISRIKALLESAETQHKEAFDEFLAELRENLNPNVSQDEAIEMLSQHLITKPVFDALFENYRFTELNPVSLAMQKILDTLESQSFEKDRTILDKFYASVRERAKGIDNAQGKQKIITELYDKFFRAAFPRMTERLGIVYTPVEVVDFIVNSADYALKQEFGVGLTDEGVHILDPFTGTGTFIVRLLQSGLIKPEDLERKFTKELHANEIVLLAYYIAAINIEETYHGLHGGEYQPFNGIVLTDTFQMFENDGYLLEKIFPENNQRVINQKSRDITVIIGNPPYSAKQESTNDNNQNLKYEKLDEQIENSYAKYSAAQLQRNLYGSEIRSLRWASDRIKNNGIVCYVINGNFIDSNYADGLRKCLIDEFSSIYCFNLRGNARTSGEQRRMEKGNVFGEGTRTNIAVILLIKTPEKTGDCQLFYHDIGDYLTREQKLSVIQQFGDISAIQWQEITPNKSYDWINQRNDIFESFISLGDKKDKTTKTIFDVCSSGIVTSRDTWVYNFSYKNVSTNISRMINFYNEQVSKYLIFCSNSDTKRIEPDKIIGNDPKSISWSANLQKNAIKGMKYSYEEESIRQCCYRPYCKQWLYFDKNFNERPGQTLKLFPNETIENLVIITTGVGSQKDVSVLITNTITDYHFQHNGQCFPLYTHEKQEKTDQTSLFTETEGYTRKENIPNSILTDFQNTYTDRTLTKEDIFYYIYGILHSPEYKQRFAADLKKMLPRIPYAEDFWAFSKAGRELAHWHLNYETIEPYPLNEYQDLLYLDEKEYRVEKMIFGKRNKDKTMIIYNSHINLSDIPLEAYDYIVNGKSAIEWIMERYQITKYKDSGIVNDPNDWSDDSRYIIDLVKRIVRVSLETVKIVNSLPPLNERSPS</sequence>
<dbReference type="GO" id="GO:0004386">
    <property type="term" value="F:helicase activity"/>
    <property type="evidence" value="ECO:0007669"/>
    <property type="project" value="UniProtKB-KW"/>
</dbReference>
<name>A0A5J5LP45_MICAE</name>
<dbReference type="Pfam" id="PF04851">
    <property type="entry name" value="ResIII"/>
    <property type="match status" value="1"/>
</dbReference>
<dbReference type="Pfam" id="PF18135">
    <property type="entry name" value="Type_ISP_C"/>
    <property type="match status" value="1"/>
</dbReference>
<dbReference type="GO" id="GO:0009307">
    <property type="term" value="P:DNA restriction-modification system"/>
    <property type="evidence" value="ECO:0007669"/>
    <property type="project" value="UniProtKB-KW"/>
</dbReference>
<dbReference type="Pfam" id="PF00271">
    <property type="entry name" value="Helicase_C"/>
    <property type="match status" value="1"/>
</dbReference>
<dbReference type="InterPro" id="IPR027417">
    <property type="entry name" value="P-loop_NTPase"/>
</dbReference>
<dbReference type="InterPro" id="IPR011856">
    <property type="entry name" value="tRNA_endonuc-like_dom_sf"/>
</dbReference>
<dbReference type="SMART" id="SM00490">
    <property type="entry name" value="HELICc"/>
    <property type="match status" value="1"/>
</dbReference>
<dbReference type="GO" id="GO:0008170">
    <property type="term" value="F:N-methyltransferase activity"/>
    <property type="evidence" value="ECO:0007669"/>
    <property type="project" value="InterPro"/>
</dbReference>
<accession>A0A5J5LP45</accession>
<dbReference type="Gene3D" id="3.40.50.300">
    <property type="entry name" value="P-loop containing nucleotide triphosphate hydrolases"/>
    <property type="match status" value="2"/>
</dbReference>
<dbReference type="CDD" id="cd18785">
    <property type="entry name" value="SF2_C"/>
    <property type="match status" value="1"/>
</dbReference>
<dbReference type="InterPro" id="IPR001650">
    <property type="entry name" value="Helicase_C-like"/>
</dbReference>
<dbReference type="GO" id="GO:0032259">
    <property type="term" value="P:methylation"/>
    <property type="evidence" value="ECO:0007669"/>
    <property type="project" value="InterPro"/>
</dbReference>
<feature type="domain" description="Helicase ATP-binding" evidence="2">
    <location>
        <begin position="159"/>
        <end position="361"/>
    </location>
</feature>
<dbReference type="CDD" id="cd22333">
    <property type="entry name" value="LlaBIII_nuclease-like"/>
    <property type="match status" value="1"/>
</dbReference>
<dbReference type="InterPro" id="IPR041635">
    <property type="entry name" value="Type_ISP_LLaBIII_C"/>
</dbReference>
<dbReference type="InterPro" id="IPR003356">
    <property type="entry name" value="DNA_methylase_A-5"/>
</dbReference>
<gene>
    <name evidence="4" type="ORF">EZJ55_24560</name>
    <name evidence="5" type="ORF">EZJ55_24710</name>
</gene>
<protein>
    <submittedName>
        <fullName evidence="5">DEAD/DEAH box helicase</fullName>
    </submittedName>
</protein>
<dbReference type="EMBL" id="SRLN01000017">
    <property type="protein sequence ID" value="KAB0238302.1"/>
    <property type="molecule type" value="Genomic_DNA"/>
</dbReference>
<dbReference type="GO" id="GO:0016787">
    <property type="term" value="F:hydrolase activity"/>
    <property type="evidence" value="ECO:0007669"/>
    <property type="project" value="InterPro"/>
</dbReference>
<dbReference type="Gene3D" id="3.40.1350.10">
    <property type="match status" value="1"/>
</dbReference>
<dbReference type="GO" id="GO:0003677">
    <property type="term" value="F:DNA binding"/>
    <property type="evidence" value="ECO:0007669"/>
    <property type="project" value="InterPro"/>
</dbReference>
<dbReference type="InterPro" id="IPR011335">
    <property type="entry name" value="Restrct_endonuc-II-like"/>
</dbReference>
<dbReference type="PRINTS" id="PR00507">
    <property type="entry name" value="N12N6MTFRASE"/>
</dbReference>
<keyword evidence="1" id="KW-0680">Restriction system</keyword>
<reference evidence="6" key="1">
    <citation type="submission" date="2019-04" db="EMBL/GenBank/DDBJ databases">
        <title>Microviridin 1777: A Toxic Chymotrypsin Inhibitor Discovered by a Metabologenomic Approach.</title>
        <authorList>
            <person name="Sieber S."/>
            <person name="Grendelmeier S.M."/>
            <person name="Harris L.A."/>
            <person name="Mitchell D.A."/>
            <person name="Gademann K."/>
        </authorList>
    </citation>
    <scope>NUCLEOTIDE SEQUENCE [LARGE SCALE GENOMIC DNA]</scope>
    <source>
        <strain evidence="6">EAWAG127a</strain>
    </source>
</reference>
<dbReference type="InterPro" id="IPR050742">
    <property type="entry name" value="Helicase_Restrict-Modif_Enz"/>
</dbReference>
<dbReference type="InterPro" id="IPR039442">
    <property type="entry name" value="Mrr-like_dom"/>
</dbReference>
<dbReference type="InterPro" id="IPR014001">
    <property type="entry name" value="Helicase_ATP-bd"/>
</dbReference>
<dbReference type="SUPFAM" id="SSF53335">
    <property type="entry name" value="S-adenosyl-L-methionine-dependent methyltransferases"/>
    <property type="match status" value="1"/>
</dbReference>
<dbReference type="InterPro" id="IPR006935">
    <property type="entry name" value="Helicase/UvrB_N"/>
</dbReference>
<feature type="domain" description="Helicase C-terminal" evidence="3">
    <location>
        <begin position="445"/>
        <end position="621"/>
    </location>
</feature>
<keyword evidence="5" id="KW-0067">ATP-binding</keyword>
<keyword evidence="5" id="KW-0547">Nucleotide-binding</keyword>
<dbReference type="EMBL" id="SRLN01000017">
    <property type="protein sequence ID" value="KAB0238298.1"/>
    <property type="molecule type" value="Genomic_DNA"/>
</dbReference>
<reference evidence="5" key="2">
    <citation type="journal article" date="2020" name="J. Nat. Prod.">
        <title>Microviridin 1777: A Toxic Chymotrypsin Inhibitor Discovered by a Metabologenomic Approach.</title>
        <authorList>
            <person name="Sieber S."/>
            <person name="Grendelmeier S.M."/>
            <person name="Harris L.A."/>
            <person name="Mitchell D.A."/>
            <person name="Gademann K."/>
        </authorList>
    </citation>
    <scope>NUCLEOTIDE SEQUENCE</scope>
    <source>
        <strain evidence="5">EAWAG127a</strain>
    </source>
</reference>
<evidence type="ECO:0000313" key="5">
    <source>
        <dbReference type="EMBL" id="KAB0238302.1"/>
    </source>
</evidence>
<dbReference type="PANTHER" id="PTHR47396:SF1">
    <property type="entry name" value="ATP-DEPENDENT HELICASE IRC3-RELATED"/>
    <property type="match status" value="1"/>
</dbReference>
<dbReference type="GO" id="GO:0005829">
    <property type="term" value="C:cytosol"/>
    <property type="evidence" value="ECO:0007669"/>
    <property type="project" value="TreeGrafter"/>
</dbReference>
<dbReference type="SUPFAM" id="SSF52540">
    <property type="entry name" value="P-loop containing nucleoside triphosphate hydrolases"/>
    <property type="match status" value="1"/>
</dbReference>
<evidence type="ECO:0000259" key="3">
    <source>
        <dbReference type="PROSITE" id="PS51194"/>
    </source>
</evidence>
<keyword evidence="5" id="KW-0378">Hydrolase</keyword>
<evidence type="ECO:0000313" key="4">
    <source>
        <dbReference type="EMBL" id="KAB0238298.1"/>
    </source>
</evidence>
<dbReference type="SUPFAM" id="SSF52980">
    <property type="entry name" value="Restriction endonuclease-like"/>
    <property type="match status" value="1"/>
</dbReference>
<evidence type="ECO:0000256" key="1">
    <source>
        <dbReference type="ARBA" id="ARBA00022747"/>
    </source>
</evidence>
<dbReference type="PROSITE" id="PS51194">
    <property type="entry name" value="HELICASE_CTER"/>
    <property type="match status" value="1"/>
</dbReference>
<dbReference type="InterPro" id="IPR053980">
    <property type="entry name" value="ISP_coupler"/>
</dbReference>
<proteinExistence type="predicted"/>
<dbReference type="GO" id="GO:0005524">
    <property type="term" value="F:ATP binding"/>
    <property type="evidence" value="ECO:0007669"/>
    <property type="project" value="InterPro"/>
</dbReference>
<dbReference type="Proteomes" id="UP000325636">
    <property type="component" value="Unassembled WGS sequence"/>
</dbReference>
<comment type="caution">
    <text evidence="5">The sequence shown here is derived from an EMBL/GenBank/DDBJ whole genome shotgun (WGS) entry which is preliminary data.</text>
</comment>
<organism evidence="5 6">
    <name type="scientific">Microcystis aeruginosa EAWAG127a</name>
    <dbReference type="NCBI Taxonomy" id="2529855"/>
    <lineage>
        <taxon>Bacteria</taxon>
        <taxon>Bacillati</taxon>
        <taxon>Cyanobacteriota</taxon>
        <taxon>Cyanophyceae</taxon>
        <taxon>Oscillatoriophycideae</taxon>
        <taxon>Chroococcales</taxon>
        <taxon>Microcystaceae</taxon>
        <taxon>Microcystis</taxon>
    </lineage>
</organism>
<dbReference type="PANTHER" id="PTHR47396">
    <property type="entry name" value="TYPE I RESTRICTION ENZYME ECOKI R PROTEIN"/>
    <property type="match status" value="1"/>
</dbReference>
<dbReference type="Gene3D" id="3.40.50.150">
    <property type="entry name" value="Vaccinia Virus protein VP39"/>
    <property type="match status" value="1"/>
</dbReference>
<keyword evidence="5" id="KW-0347">Helicase</keyword>
<evidence type="ECO:0000259" key="2">
    <source>
        <dbReference type="PROSITE" id="PS51192"/>
    </source>
</evidence>